<gene>
    <name evidence="2" type="ORF">NDU88_005691</name>
</gene>
<feature type="compositionally biased region" description="Pro residues" evidence="1">
    <location>
        <begin position="207"/>
        <end position="222"/>
    </location>
</feature>
<feature type="region of interest" description="Disordered" evidence="1">
    <location>
        <begin position="39"/>
        <end position="223"/>
    </location>
</feature>
<feature type="compositionally biased region" description="Low complexity" evidence="1">
    <location>
        <begin position="79"/>
        <end position="94"/>
    </location>
</feature>
<dbReference type="Proteomes" id="UP001066276">
    <property type="component" value="Chromosome 4_1"/>
</dbReference>
<accession>A0AAV7TBU7</accession>
<evidence type="ECO:0000313" key="3">
    <source>
        <dbReference type="Proteomes" id="UP001066276"/>
    </source>
</evidence>
<reference evidence="2" key="1">
    <citation type="journal article" date="2022" name="bioRxiv">
        <title>Sequencing and chromosome-scale assembly of the giantPleurodeles waltlgenome.</title>
        <authorList>
            <person name="Brown T."/>
            <person name="Elewa A."/>
            <person name="Iarovenko S."/>
            <person name="Subramanian E."/>
            <person name="Araus A.J."/>
            <person name="Petzold A."/>
            <person name="Susuki M."/>
            <person name="Suzuki K.-i.T."/>
            <person name="Hayashi T."/>
            <person name="Toyoda A."/>
            <person name="Oliveira C."/>
            <person name="Osipova E."/>
            <person name="Leigh N.D."/>
            <person name="Simon A."/>
            <person name="Yun M.H."/>
        </authorList>
    </citation>
    <scope>NUCLEOTIDE SEQUENCE</scope>
    <source>
        <strain evidence="2">20211129_DDA</strain>
        <tissue evidence="2">Liver</tissue>
    </source>
</reference>
<sequence length="297" mass="31153">MLVSAEPRPQHTFLEYSLPTGQGVLSLCPWLLPHATRVGRPPSPGVSPAGPGSPQCLKGTGHSPSGSGPQLRGHSWGLGPRQQPTARAARTAGPLTNLQPWAPVAGEPGILPRPRPRDRPGPLGPAGSSSAPLRRPEPAPGARSSRGAQPQVQRSSAPPGPVADDTCRQPAVLATDSSVPSPGVARRLAAGTPPRRAQITALSSPRGPTPTAPGPGRSPAPRPTALLRFALTPLLSCLRIQSSPGHFQMSDFFRLFHLGYCSTHRGSLRMSLRLRYGLAFRAYDGGVQSTLRVRPPS</sequence>
<dbReference type="EMBL" id="JANPWB010000007">
    <property type="protein sequence ID" value="KAJ1173866.1"/>
    <property type="molecule type" value="Genomic_DNA"/>
</dbReference>
<feature type="compositionally biased region" description="Polar residues" evidence="1">
    <location>
        <begin position="146"/>
        <end position="156"/>
    </location>
</feature>
<organism evidence="2 3">
    <name type="scientific">Pleurodeles waltl</name>
    <name type="common">Iberian ribbed newt</name>
    <dbReference type="NCBI Taxonomy" id="8319"/>
    <lineage>
        <taxon>Eukaryota</taxon>
        <taxon>Metazoa</taxon>
        <taxon>Chordata</taxon>
        <taxon>Craniata</taxon>
        <taxon>Vertebrata</taxon>
        <taxon>Euteleostomi</taxon>
        <taxon>Amphibia</taxon>
        <taxon>Batrachia</taxon>
        <taxon>Caudata</taxon>
        <taxon>Salamandroidea</taxon>
        <taxon>Salamandridae</taxon>
        <taxon>Pleurodelinae</taxon>
        <taxon>Pleurodeles</taxon>
    </lineage>
</organism>
<protein>
    <submittedName>
        <fullName evidence="2">Uncharacterized protein</fullName>
    </submittedName>
</protein>
<comment type="caution">
    <text evidence="2">The sequence shown here is derived from an EMBL/GenBank/DDBJ whole genome shotgun (WGS) entry which is preliminary data.</text>
</comment>
<keyword evidence="3" id="KW-1185">Reference proteome</keyword>
<evidence type="ECO:0000256" key="1">
    <source>
        <dbReference type="SAM" id="MobiDB-lite"/>
    </source>
</evidence>
<dbReference type="AlphaFoldDB" id="A0AAV7TBU7"/>
<evidence type="ECO:0000313" key="2">
    <source>
        <dbReference type="EMBL" id="KAJ1173866.1"/>
    </source>
</evidence>
<name>A0AAV7TBU7_PLEWA</name>
<proteinExistence type="predicted"/>